<feature type="domain" description="F-box" evidence="1">
    <location>
        <begin position="1"/>
        <end position="50"/>
    </location>
</feature>
<reference evidence="2" key="1">
    <citation type="submission" date="2023-03" db="EMBL/GenBank/DDBJ databases">
        <title>Complete genome of Cladonia borealis.</title>
        <authorList>
            <person name="Park H."/>
        </authorList>
    </citation>
    <scope>NUCLEOTIDE SEQUENCE</scope>
    <source>
        <strain evidence="2">ANT050790</strain>
    </source>
</reference>
<evidence type="ECO:0000313" key="3">
    <source>
        <dbReference type="Proteomes" id="UP001166286"/>
    </source>
</evidence>
<comment type="caution">
    <text evidence="2">The sequence shown here is derived from an EMBL/GenBank/DDBJ whole genome shotgun (WGS) entry which is preliminary data.</text>
</comment>
<sequence>MASLADLPVEVIEAITDKLNPRDLISLRLSCKEISQKTFHRFGQAYFTTLRTDLTHDNLQRLLSISKHGQLSHFVRKLVIKARDNHLGRGFHWHRLEDGNHSACVDAWLSLGVQLLRDILKGMTKCNSFHIYSYGGLEVYYDWEFLLPSDAVSIILSVIADTGLPIKSFFVDFRNWGAGSVDAKRVQMSLCQRPTFRNAWKSVEELRLELLLTPETFDWAKDLVLQTTSLKKLSLHFDFDHTTSFIGNLVAFPQVFQGLQEFKLGCAHVTVNMLSSILIDSRSNLLVLSFWHVYLQQGTWAALLEQIRRSLPLLESINIEWLKEYSNDEIVHIQFPTLEDNRVIPGTNGRKLELRYKKWKRPKSIWGASYRGRIGMDKALGMLAESAVHT</sequence>
<organism evidence="2 3">
    <name type="scientific">Cladonia borealis</name>
    <dbReference type="NCBI Taxonomy" id="184061"/>
    <lineage>
        <taxon>Eukaryota</taxon>
        <taxon>Fungi</taxon>
        <taxon>Dikarya</taxon>
        <taxon>Ascomycota</taxon>
        <taxon>Pezizomycotina</taxon>
        <taxon>Lecanoromycetes</taxon>
        <taxon>OSLEUM clade</taxon>
        <taxon>Lecanoromycetidae</taxon>
        <taxon>Lecanorales</taxon>
        <taxon>Lecanorineae</taxon>
        <taxon>Cladoniaceae</taxon>
        <taxon>Cladonia</taxon>
    </lineage>
</organism>
<dbReference type="EMBL" id="JAFEKC020000020">
    <property type="protein sequence ID" value="KAK0508665.1"/>
    <property type="molecule type" value="Genomic_DNA"/>
</dbReference>
<evidence type="ECO:0000313" key="2">
    <source>
        <dbReference type="EMBL" id="KAK0508665.1"/>
    </source>
</evidence>
<proteinExistence type="predicted"/>
<protein>
    <recommendedName>
        <fullName evidence="1">F-box domain-containing protein</fullName>
    </recommendedName>
</protein>
<keyword evidence="3" id="KW-1185">Reference proteome</keyword>
<accession>A0AA39V6R8</accession>
<dbReference type="PROSITE" id="PS50181">
    <property type="entry name" value="FBOX"/>
    <property type="match status" value="1"/>
</dbReference>
<dbReference type="Proteomes" id="UP001166286">
    <property type="component" value="Unassembled WGS sequence"/>
</dbReference>
<name>A0AA39V6R8_9LECA</name>
<dbReference type="AlphaFoldDB" id="A0AA39V6R8"/>
<gene>
    <name evidence="2" type="ORF">JMJ35_008941</name>
</gene>
<dbReference type="InterPro" id="IPR001810">
    <property type="entry name" value="F-box_dom"/>
</dbReference>
<dbReference type="CDD" id="cd09917">
    <property type="entry name" value="F-box_SF"/>
    <property type="match status" value="1"/>
</dbReference>
<evidence type="ECO:0000259" key="1">
    <source>
        <dbReference type="PROSITE" id="PS50181"/>
    </source>
</evidence>